<dbReference type="AlphaFoldDB" id="A0A382QLC5"/>
<evidence type="ECO:0000313" key="1">
    <source>
        <dbReference type="EMBL" id="SVC86319.1"/>
    </source>
</evidence>
<organism evidence="1">
    <name type="scientific">marine metagenome</name>
    <dbReference type="NCBI Taxonomy" id="408172"/>
    <lineage>
        <taxon>unclassified sequences</taxon>
        <taxon>metagenomes</taxon>
        <taxon>ecological metagenomes</taxon>
    </lineage>
</organism>
<sequence length="151" mass="16091">MRSDVLNKNSGQYDGKTRPTTIFQWNYINCGSPMFSHGQLTYSSGPVVASGHRYGMIFPGDTGELYPADLATVGVTTGAIETPKLEGTIPAVDLGSTAAGLNMQLDQDTAADLGWELCPGGAFLGNSTNKFIAGTHSGYIDVTFWTTQWTT</sequence>
<reference evidence="1" key="1">
    <citation type="submission" date="2018-05" db="EMBL/GenBank/DDBJ databases">
        <authorList>
            <person name="Lanie J.A."/>
            <person name="Ng W.-L."/>
            <person name="Kazmierczak K.M."/>
            <person name="Andrzejewski T.M."/>
            <person name="Davidsen T.M."/>
            <person name="Wayne K.J."/>
            <person name="Tettelin H."/>
            <person name="Glass J.I."/>
            <person name="Rusch D."/>
            <person name="Podicherti R."/>
            <person name="Tsui H.-C.T."/>
            <person name="Winkler M.E."/>
        </authorList>
    </citation>
    <scope>NUCLEOTIDE SEQUENCE</scope>
</reference>
<name>A0A382QLC5_9ZZZZ</name>
<accession>A0A382QLC5</accession>
<dbReference type="EMBL" id="UINC01115354">
    <property type="protein sequence ID" value="SVC86319.1"/>
    <property type="molecule type" value="Genomic_DNA"/>
</dbReference>
<feature type="non-terminal residue" evidence="1">
    <location>
        <position position="151"/>
    </location>
</feature>
<protein>
    <submittedName>
        <fullName evidence="1">Uncharacterized protein</fullName>
    </submittedName>
</protein>
<proteinExistence type="predicted"/>
<gene>
    <name evidence="1" type="ORF">METZ01_LOCUS339173</name>
</gene>